<dbReference type="Gene3D" id="1.25.40.390">
    <property type="match status" value="1"/>
</dbReference>
<dbReference type="GO" id="GO:0009279">
    <property type="term" value="C:cell outer membrane"/>
    <property type="evidence" value="ECO:0007669"/>
    <property type="project" value="UniProtKB-SubCell"/>
</dbReference>
<accession>A0A916JCD4</accession>
<feature type="domain" description="RagB/SusD" evidence="6">
    <location>
        <begin position="239"/>
        <end position="486"/>
    </location>
</feature>
<dbReference type="Pfam" id="PF07980">
    <property type="entry name" value="SusD_RagB"/>
    <property type="match status" value="1"/>
</dbReference>
<sequence length="488" mass="54935">MKKYTVLVVIGLLFFSCDSILDQQLVGSRTDEDYWQTEADLRDAIAGVYGPWATRALGMDDLFFDNQSDDHWRAGDHAEDEEIETYNTDPSNAKIKDTYQYKYEVISRANGVIINGPKVKAAGAISDDSYNSIMGQAYFLRAYAYYRLYLIHGQVPIIKEEHVLNNEYNLPKCESPEVLAKFILEDLNTAVGLLPLHNIAGSVGKGAAWALMTSVYMHLAKSYADSENLNKAITVGKNVIDNYALASDYLTLFRTGNENIEENLFLMMNDMSWINQELLSKHRGPRPWGMYGFNEPMTDLVKEFEAGDKRKTTTIVSDGESVNQAGVKVVHIPGLSNTGHSYFKYMDWVTPETFNHGLNIPFLRAGETYLLVAEAKIRLNGKGAGDAEINALRKRAGIGPVAGADIQALIHESRVELAGENFRYQNLLRWDKAGIYDLTTFLLKPEKVYPADIGRTKWVRPKNYYQPLPQIEIDNSDGVLLQNPDWVN</sequence>
<keyword evidence="5" id="KW-0998">Cell outer membrane</keyword>
<dbReference type="CDD" id="cd08977">
    <property type="entry name" value="SusD"/>
    <property type="match status" value="1"/>
</dbReference>
<dbReference type="PROSITE" id="PS51257">
    <property type="entry name" value="PROKAR_LIPOPROTEIN"/>
    <property type="match status" value="1"/>
</dbReference>
<protein>
    <submittedName>
        <fullName evidence="8">SusD-like protein P2</fullName>
    </submittedName>
</protein>
<evidence type="ECO:0000259" key="7">
    <source>
        <dbReference type="Pfam" id="PF14322"/>
    </source>
</evidence>
<comment type="caution">
    <text evidence="8">The sequence shown here is derived from an EMBL/GenBank/DDBJ whole genome shotgun (WGS) entry which is preliminary data.</text>
</comment>
<dbReference type="InterPro" id="IPR011990">
    <property type="entry name" value="TPR-like_helical_dom_sf"/>
</dbReference>
<dbReference type="EMBL" id="CAJRAF010000002">
    <property type="protein sequence ID" value="CAG5004053.1"/>
    <property type="molecule type" value="Genomic_DNA"/>
</dbReference>
<dbReference type="Pfam" id="PF14322">
    <property type="entry name" value="SusD-like_3"/>
    <property type="match status" value="1"/>
</dbReference>
<name>A0A916JCD4_9BACT</name>
<evidence type="ECO:0000259" key="6">
    <source>
        <dbReference type="Pfam" id="PF07980"/>
    </source>
</evidence>
<dbReference type="SUPFAM" id="SSF48452">
    <property type="entry name" value="TPR-like"/>
    <property type="match status" value="1"/>
</dbReference>
<dbReference type="InterPro" id="IPR033985">
    <property type="entry name" value="SusD-like_N"/>
</dbReference>
<keyword evidence="9" id="KW-1185">Reference proteome</keyword>
<comment type="subcellular location">
    <subcellularLocation>
        <location evidence="1">Cell outer membrane</location>
    </subcellularLocation>
</comment>
<dbReference type="AlphaFoldDB" id="A0A916JCD4"/>
<evidence type="ECO:0000256" key="3">
    <source>
        <dbReference type="ARBA" id="ARBA00022729"/>
    </source>
</evidence>
<dbReference type="InterPro" id="IPR012944">
    <property type="entry name" value="SusD_RagB_dom"/>
</dbReference>
<feature type="domain" description="SusD-like N-terminal" evidence="7">
    <location>
        <begin position="36"/>
        <end position="216"/>
    </location>
</feature>
<evidence type="ECO:0000313" key="9">
    <source>
        <dbReference type="Proteomes" id="UP000680038"/>
    </source>
</evidence>
<dbReference type="Proteomes" id="UP000680038">
    <property type="component" value="Unassembled WGS sequence"/>
</dbReference>
<comment type="similarity">
    <text evidence="2">Belongs to the SusD family.</text>
</comment>
<evidence type="ECO:0000313" key="8">
    <source>
        <dbReference type="EMBL" id="CAG5004053.1"/>
    </source>
</evidence>
<keyword evidence="3" id="KW-0732">Signal</keyword>
<keyword evidence="4" id="KW-0472">Membrane</keyword>
<organism evidence="8 9">
    <name type="scientific">Dyadobacter helix</name>
    <dbReference type="NCBI Taxonomy" id="2822344"/>
    <lineage>
        <taxon>Bacteria</taxon>
        <taxon>Pseudomonadati</taxon>
        <taxon>Bacteroidota</taxon>
        <taxon>Cytophagia</taxon>
        <taxon>Cytophagales</taxon>
        <taxon>Spirosomataceae</taxon>
        <taxon>Dyadobacter</taxon>
    </lineage>
</organism>
<evidence type="ECO:0000256" key="2">
    <source>
        <dbReference type="ARBA" id="ARBA00006275"/>
    </source>
</evidence>
<proteinExistence type="inferred from homology"/>
<evidence type="ECO:0000256" key="5">
    <source>
        <dbReference type="ARBA" id="ARBA00023237"/>
    </source>
</evidence>
<evidence type="ECO:0000256" key="1">
    <source>
        <dbReference type="ARBA" id="ARBA00004442"/>
    </source>
</evidence>
<gene>
    <name evidence="8" type="ORF">DYBT9275_03289</name>
</gene>
<reference evidence="8" key="1">
    <citation type="submission" date="2021-04" db="EMBL/GenBank/DDBJ databases">
        <authorList>
            <person name="Rodrigo-Torres L."/>
            <person name="Arahal R. D."/>
            <person name="Lucena T."/>
        </authorList>
    </citation>
    <scope>NUCLEOTIDE SEQUENCE</scope>
    <source>
        <strain evidence="8">CECT 9275</strain>
    </source>
</reference>
<evidence type="ECO:0000256" key="4">
    <source>
        <dbReference type="ARBA" id="ARBA00023136"/>
    </source>
</evidence>
<dbReference type="RefSeq" id="WP_215239807.1">
    <property type="nucleotide sequence ID" value="NZ_CAJRAF010000002.1"/>
</dbReference>